<dbReference type="Proteomes" id="UP000019102">
    <property type="component" value="Unassembled WGS sequence"/>
</dbReference>
<comment type="similarity">
    <text evidence="2">Belongs to the class-V pyridoxal-phosphate-dependent aminotransferase family. Csd subfamily.</text>
</comment>
<dbReference type="InterPro" id="IPR015422">
    <property type="entry name" value="PyrdxlP-dep_Trfase_small"/>
</dbReference>
<dbReference type="Gene3D" id="3.40.640.10">
    <property type="entry name" value="Type I PLP-dependent aspartate aminotransferase-like (Major domain)"/>
    <property type="match status" value="1"/>
</dbReference>
<dbReference type="InterPro" id="IPR000192">
    <property type="entry name" value="Aminotrans_V_dom"/>
</dbReference>
<dbReference type="Pfam" id="PF00266">
    <property type="entry name" value="Aminotran_5"/>
    <property type="match status" value="1"/>
</dbReference>
<comment type="catalytic activity">
    <reaction evidence="4">
        <text>(sulfur carrier)-H + L-cysteine = (sulfur carrier)-SH + L-alanine</text>
        <dbReference type="Rhea" id="RHEA:43892"/>
        <dbReference type="Rhea" id="RHEA-COMP:14737"/>
        <dbReference type="Rhea" id="RHEA-COMP:14739"/>
        <dbReference type="ChEBI" id="CHEBI:29917"/>
        <dbReference type="ChEBI" id="CHEBI:35235"/>
        <dbReference type="ChEBI" id="CHEBI:57972"/>
        <dbReference type="ChEBI" id="CHEBI:64428"/>
        <dbReference type="EC" id="2.8.1.7"/>
    </reaction>
</comment>
<evidence type="ECO:0000313" key="7">
    <source>
        <dbReference type="EMBL" id="GAE92862.1"/>
    </source>
</evidence>
<evidence type="ECO:0000256" key="1">
    <source>
        <dbReference type="ARBA" id="ARBA00001933"/>
    </source>
</evidence>
<evidence type="ECO:0000256" key="5">
    <source>
        <dbReference type="RuleBase" id="RU004504"/>
    </source>
</evidence>
<dbReference type="GO" id="GO:0031071">
    <property type="term" value="F:cysteine desulfurase activity"/>
    <property type="evidence" value="ECO:0007669"/>
    <property type="project" value="UniProtKB-EC"/>
</dbReference>
<dbReference type="InterPro" id="IPR015421">
    <property type="entry name" value="PyrdxlP-dep_Trfase_major"/>
</dbReference>
<dbReference type="PROSITE" id="PS00595">
    <property type="entry name" value="AA_TRANSFER_CLASS_5"/>
    <property type="match status" value="1"/>
</dbReference>
<comment type="caution">
    <text evidence="7">The sequence shown here is derived from an EMBL/GenBank/DDBJ whole genome shotgun (WGS) entry which is preliminary data.</text>
</comment>
<dbReference type="EMBL" id="BAVS01000007">
    <property type="protein sequence ID" value="GAE92862.1"/>
    <property type="molecule type" value="Genomic_DNA"/>
</dbReference>
<dbReference type="Gene3D" id="3.90.1150.10">
    <property type="entry name" value="Aspartate Aminotransferase, domain 1"/>
    <property type="match status" value="1"/>
</dbReference>
<evidence type="ECO:0000259" key="6">
    <source>
        <dbReference type="Pfam" id="PF00266"/>
    </source>
</evidence>
<gene>
    <name evidence="7" type="ORF">JCM21714_1883</name>
</gene>
<feature type="domain" description="Aminotransferase class V" evidence="6">
    <location>
        <begin position="1"/>
        <end position="209"/>
    </location>
</feature>
<evidence type="ECO:0000256" key="4">
    <source>
        <dbReference type="ARBA" id="ARBA00050776"/>
    </source>
</evidence>
<dbReference type="eggNOG" id="COG0520">
    <property type="taxonomic scope" value="Bacteria"/>
</dbReference>
<evidence type="ECO:0000256" key="2">
    <source>
        <dbReference type="ARBA" id="ARBA00010447"/>
    </source>
</evidence>
<evidence type="ECO:0000313" key="8">
    <source>
        <dbReference type="Proteomes" id="UP000019102"/>
    </source>
</evidence>
<keyword evidence="3" id="KW-0663">Pyridoxal phosphate</keyword>
<accession>W4VI17</accession>
<dbReference type="InterPro" id="IPR015424">
    <property type="entry name" value="PyrdxlP-dep_Trfase"/>
</dbReference>
<organism evidence="7 8">
    <name type="scientific">Gracilibacillus boraciitolerans JCM 21714</name>
    <dbReference type="NCBI Taxonomy" id="1298598"/>
    <lineage>
        <taxon>Bacteria</taxon>
        <taxon>Bacillati</taxon>
        <taxon>Bacillota</taxon>
        <taxon>Bacilli</taxon>
        <taxon>Bacillales</taxon>
        <taxon>Bacillaceae</taxon>
        <taxon>Gracilibacillus</taxon>
    </lineage>
</organism>
<dbReference type="STRING" id="1298598.JCM21714_1883"/>
<dbReference type="PANTHER" id="PTHR43586">
    <property type="entry name" value="CYSTEINE DESULFURASE"/>
    <property type="match status" value="1"/>
</dbReference>
<dbReference type="AlphaFoldDB" id="W4VI17"/>
<reference evidence="7 8" key="1">
    <citation type="journal article" date="2014" name="Genome Announc.">
        <title>Draft Genome Sequence of the Boron-Tolerant and Moderately Halotolerant Bacterium Gracilibacillus boraciitolerans JCM 21714T.</title>
        <authorList>
            <person name="Ahmed I."/>
            <person name="Oshima K."/>
            <person name="Suda W."/>
            <person name="Kitamura K."/>
            <person name="Iida T."/>
            <person name="Ohmori Y."/>
            <person name="Fujiwara T."/>
            <person name="Hattori M."/>
            <person name="Ohkuma M."/>
        </authorList>
    </citation>
    <scope>NUCLEOTIDE SEQUENCE [LARGE SCALE GENOMIC DNA]</scope>
    <source>
        <strain evidence="7 8">JCM 21714</strain>
    </source>
</reference>
<comment type="cofactor">
    <cofactor evidence="1 5">
        <name>pyridoxal 5'-phosphate</name>
        <dbReference type="ChEBI" id="CHEBI:597326"/>
    </cofactor>
</comment>
<protein>
    <submittedName>
        <fullName evidence="7">Cysteine desulfurase</fullName>
    </submittedName>
</protein>
<dbReference type="SUPFAM" id="SSF53383">
    <property type="entry name" value="PLP-dependent transferases"/>
    <property type="match status" value="1"/>
</dbReference>
<proteinExistence type="inferred from homology"/>
<dbReference type="PANTHER" id="PTHR43586:SF8">
    <property type="entry name" value="CYSTEINE DESULFURASE 1, CHLOROPLASTIC"/>
    <property type="match status" value="1"/>
</dbReference>
<dbReference type="InterPro" id="IPR020578">
    <property type="entry name" value="Aminotrans_V_PyrdxlP_BS"/>
</dbReference>
<sequence>MEHHSNIIPWQQAAKYTGAILKYIPMEENGIISLDAVRSTITKNTKMVAITHVSNVLGVINPIKEIAEIAHNQGAIIVVDGAQSVPHMKVDMQELNCDFYAFSGHKMCGPTGIGVLYGKKDLLEKMEPVEFGGEMIDFVGLYDSTWKELPWKFEGGTPIIAGAIGLGAAIDFLQGIGLDNIIEHEQQLAHYTQKKLSEIQGLTIYGQKNEVD</sequence>
<evidence type="ECO:0000256" key="3">
    <source>
        <dbReference type="ARBA" id="ARBA00022898"/>
    </source>
</evidence>
<name>W4VI17_9BACI</name>
<keyword evidence="8" id="KW-1185">Reference proteome</keyword>